<dbReference type="RefSeq" id="WP_317994952.1">
    <property type="nucleotide sequence ID" value="NZ_AP025523.1"/>
</dbReference>
<dbReference type="PANTHER" id="PTHR43844">
    <property type="entry name" value="METHIONINE SYNTHASE"/>
    <property type="match status" value="1"/>
</dbReference>
<dbReference type="Proteomes" id="UP001317532">
    <property type="component" value="Chromosome"/>
</dbReference>
<keyword evidence="4" id="KW-1185">Reference proteome</keyword>
<evidence type="ECO:0000313" key="3">
    <source>
        <dbReference type="EMBL" id="BDE07354.1"/>
    </source>
</evidence>
<gene>
    <name evidence="3" type="primary">yxjH</name>
    <name evidence="3" type="ORF">WPS_26300</name>
</gene>
<protein>
    <recommendedName>
        <fullName evidence="2">Cobalamin-independent methionine synthase MetE C-terminal/archaeal domain-containing protein</fullName>
    </recommendedName>
</protein>
<dbReference type="EMBL" id="AP025523">
    <property type="protein sequence ID" value="BDE07354.1"/>
    <property type="molecule type" value="Genomic_DNA"/>
</dbReference>
<feature type="region of interest" description="Disordered" evidence="1">
    <location>
        <begin position="89"/>
        <end position="109"/>
    </location>
</feature>
<evidence type="ECO:0000256" key="1">
    <source>
        <dbReference type="SAM" id="MobiDB-lite"/>
    </source>
</evidence>
<dbReference type="GO" id="GO:0003871">
    <property type="term" value="F:5-methyltetrahydropteroyltriglutamate-homocysteine S-methyltransferase activity"/>
    <property type="evidence" value="ECO:0007669"/>
    <property type="project" value="InterPro"/>
</dbReference>
<dbReference type="SUPFAM" id="SSF51726">
    <property type="entry name" value="UROD/MetE-like"/>
    <property type="match status" value="1"/>
</dbReference>
<dbReference type="GO" id="GO:0009086">
    <property type="term" value="P:methionine biosynthetic process"/>
    <property type="evidence" value="ECO:0007669"/>
    <property type="project" value="InterPro"/>
</dbReference>
<evidence type="ECO:0000313" key="4">
    <source>
        <dbReference type="Proteomes" id="UP001317532"/>
    </source>
</evidence>
<reference evidence="3 4" key="1">
    <citation type="journal article" date="2022" name="ISME Commun">
        <title>Vulcanimicrobium alpinus gen. nov. sp. nov., the first cultivated representative of the candidate phylum 'Eremiobacterota', is a metabolically versatile aerobic anoxygenic phototroph.</title>
        <authorList>
            <person name="Yabe S."/>
            <person name="Muto K."/>
            <person name="Abe K."/>
            <person name="Yokota A."/>
            <person name="Staudigel H."/>
            <person name="Tebo B.M."/>
        </authorList>
    </citation>
    <scope>NUCLEOTIDE SEQUENCE [LARGE SCALE GENOMIC DNA]</scope>
    <source>
        <strain evidence="3 4">WC8-2</strain>
    </source>
</reference>
<dbReference type="InterPro" id="IPR038071">
    <property type="entry name" value="UROD/MetE-like_sf"/>
</dbReference>
<dbReference type="Pfam" id="PF01717">
    <property type="entry name" value="Meth_synt_2"/>
    <property type="match status" value="1"/>
</dbReference>
<sequence>MATPTTNPFRADQIGSLLRPGPLLDARHAGAPAAELRALEDAAIPAVLERQRETGLQIFADGEFRRGGFMTDLTDAVDGFDEGDAIQRSWSAGGGTATAPSAVRGARDRQSKLRQTRRLTALKLPFLLAHSPGPIKMTLPSANQFPAISYKKGASEAAYPDPSAFLADVTAIVAAETRALAREGVAYLQIDAPRYSYYLDPKWRDFLRAEFGEPDALLAEAIAADNACFRAARAANPEVTLAINLCRGNNRSQWYASGGYDAIAEQLFTQLEVDRFRLEYDDERSGTFAPLRFVPRSKIVVLGLVSSKTGALEDADALKRRIEDASRVLPLENLALSPQWGFASMAEGNVITEDEQWAKLRLVVETARAVWG</sequence>
<dbReference type="KEGG" id="vab:WPS_26300"/>
<proteinExistence type="predicted"/>
<dbReference type="AlphaFoldDB" id="A0AAN1XXU6"/>
<dbReference type="Gene3D" id="3.20.20.210">
    <property type="match status" value="1"/>
</dbReference>
<feature type="domain" description="Cobalamin-independent methionine synthase MetE C-terminal/archaeal" evidence="2">
    <location>
        <begin position="38"/>
        <end position="352"/>
    </location>
</feature>
<name>A0AAN1XXU6_UNVUL</name>
<evidence type="ECO:0000259" key="2">
    <source>
        <dbReference type="Pfam" id="PF01717"/>
    </source>
</evidence>
<accession>A0AAN1XXU6</accession>
<dbReference type="GO" id="GO:0008270">
    <property type="term" value="F:zinc ion binding"/>
    <property type="evidence" value="ECO:0007669"/>
    <property type="project" value="InterPro"/>
</dbReference>
<dbReference type="InterPro" id="IPR002629">
    <property type="entry name" value="Met_Synth_C/arc"/>
</dbReference>
<dbReference type="CDD" id="cd03311">
    <property type="entry name" value="CIMS_C_terminal_like"/>
    <property type="match status" value="1"/>
</dbReference>
<dbReference type="PANTHER" id="PTHR43844:SF1">
    <property type="entry name" value="METHIONINE SYNTHASE"/>
    <property type="match status" value="1"/>
</dbReference>
<organism evidence="3 4">
    <name type="scientific">Vulcanimicrobium alpinum</name>
    <dbReference type="NCBI Taxonomy" id="3016050"/>
    <lineage>
        <taxon>Bacteria</taxon>
        <taxon>Bacillati</taxon>
        <taxon>Vulcanimicrobiota</taxon>
        <taxon>Vulcanimicrobiia</taxon>
        <taxon>Vulcanimicrobiales</taxon>
        <taxon>Vulcanimicrobiaceae</taxon>
        <taxon>Vulcanimicrobium</taxon>
    </lineage>
</organism>